<keyword evidence="4" id="KW-1185">Reference proteome</keyword>
<dbReference type="InterPro" id="IPR042098">
    <property type="entry name" value="TauD-like_sf"/>
</dbReference>
<evidence type="ECO:0000256" key="1">
    <source>
        <dbReference type="ARBA" id="ARBA00023002"/>
    </source>
</evidence>
<proteinExistence type="predicted"/>
<name>A0AAD6G9G5_9EURO</name>
<dbReference type="GO" id="GO:0016491">
    <property type="term" value="F:oxidoreductase activity"/>
    <property type="evidence" value="ECO:0007669"/>
    <property type="project" value="UniProtKB-KW"/>
</dbReference>
<sequence>MRYPFRALHTTAVGIAGHSPTPIRSSRISRLIPFLNIPKPTYAFDASHVKFINDTLQTKSALQLQLGFADDESSYLRDLILNLHRNHAHGLPITHSAERGWFWDVRPSIKHFQSHNHQARSETMQQFAWHTDCSYEETIPRYFALQVLQPDCCGGGTLSVLNVDQLLTLLSPFARRWLSSPNYEIMVPPEFVKDPNEVSIVGNLLALNPGKSGSRLRFREDITVAMTENASQALKELKNILSSHQAREQTIHLTAETLPRGSIIMMDNQRWLHARNEINDPGRHLRRVRWNATSFGVENPRVNCLRVISFPEGEDYLTVTHEELDADIQNNNRGQYISKLRSLNSSWPEGAVNMASPHPVLVTKQHQEQVEELHRSLVLAIEDIIGRWWRDKDARFPERMPLELEEEELLQWMDNNQDLYRPWCERKGSWRPDILVENDETGAEHFRICEINARFCWNGYMLLGCGQEGLDTFGLESRGLAHATDANAIFGGLLGLFNHALPLYLIKGQEYGVDIWMFMEFAQKRHGLKMKLITPGSLRLILDSAGVNGYKLCCLAQEGEADSFLSGSGELLEDIHQLCLELHQKEFRALTPEMQRQVSLRSFNDMRTILLAHDKRLLGIILEEMDSLISRNIITSEQARRLNQGIAPTVLPGSTALTELIANCKLAESWKDNYILKPIRGGKGAGILFGDELKNDDWLALLETMRSAKLMPGNTSYVVQRKIRQNHYNVILGSQAQSERCHMVGTYHSVNGIFLGLGVWRSGPGRLCAISHGASWGCSVVARS</sequence>
<evidence type="ECO:0000313" key="3">
    <source>
        <dbReference type="EMBL" id="KAJ5525111.1"/>
    </source>
</evidence>
<feature type="domain" description="TauD/TfdA-like" evidence="2">
    <location>
        <begin position="106"/>
        <end position="288"/>
    </location>
</feature>
<comment type="caution">
    <text evidence="3">The sequence shown here is derived from an EMBL/GenBank/DDBJ whole genome shotgun (WGS) entry which is preliminary data.</text>
</comment>
<dbReference type="InterPro" id="IPR003819">
    <property type="entry name" value="TauD/TfdA-like"/>
</dbReference>
<dbReference type="Pfam" id="PF02668">
    <property type="entry name" value="TauD"/>
    <property type="match status" value="1"/>
</dbReference>
<organism evidence="3 4">
    <name type="scientific">Penicillium frequentans</name>
    <dbReference type="NCBI Taxonomy" id="3151616"/>
    <lineage>
        <taxon>Eukaryota</taxon>
        <taxon>Fungi</taxon>
        <taxon>Dikarya</taxon>
        <taxon>Ascomycota</taxon>
        <taxon>Pezizomycotina</taxon>
        <taxon>Eurotiomycetes</taxon>
        <taxon>Eurotiomycetidae</taxon>
        <taxon>Eurotiales</taxon>
        <taxon>Aspergillaceae</taxon>
        <taxon>Penicillium</taxon>
    </lineage>
</organism>
<keyword evidence="1" id="KW-0560">Oxidoreductase</keyword>
<dbReference type="SUPFAM" id="SSF56059">
    <property type="entry name" value="Glutathione synthetase ATP-binding domain-like"/>
    <property type="match status" value="1"/>
</dbReference>
<dbReference type="Gene3D" id="3.60.130.10">
    <property type="entry name" value="Clavaminate synthase-like"/>
    <property type="match status" value="1"/>
</dbReference>
<dbReference type="SUPFAM" id="SSF51197">
    <property type="entry name" value="Clavaminate synthase-like"/>
    <property type="match status" value="1"/>
</dbReference>
<reference evidence="3 4" key="1">
    <citation type="journal article" date="2023" name="IMA Fungus">
        <title>Comparative genomic study of the Penicillium genus elucidates a diverse pangenome and 15 lateral gene transfer events.</title>
        <authorList>
            <person name="Petersen C."/>
            <person name="Sorensen T."/>
            <person name="Nielsen M.R."/>
            <person name="Sondergaard T.E."/>
            <person name="Sorensen J.L."/>
            <person name="Fitzpatrick D.A."/>
            <person name="Frisvad J.C."/>
            <person name="Nielsen K.L."/>
        </authorList>
    </citation>
    <scope>NUCLEOTIDE SEQUENCE [LARGE SCALE GENOMIC DNA]</scope>
    <source>
        <strain evidence="3 4">IBT 35679</strain>
    </source>
</reference>
<evidence type="ECO:0000259" key="2">
    <source>
        <dbReference type="Pfam" id="PF02668"/>
    </source>
</evidence>
<dbReference type="AlphaFoldDB" id="A0AAD6G9G5"/>
<dbReference type="EMBL" id="JAQIZZ010000008">
    <property type="protein sequence ID" value="KAJ5525111.1"/>
    <property type="molecule type" value="Genomic_DNA"/>
</dbReference>
<dbReference type="Proteomes" id="UP001220324">
    <property type="component" value="Unassembled WGS sequence"/>
</dbReference>
<gene>
    <name evidence="3" type="ORF">N7494_011761</name>
</gene>
<protein>
    <recommendedName>
        <fullName evidence="2">TauD/TfdA-like domain-containing protein</fullName>
    </recommendedName>
</protein>
<accession>A0AAD6G9G5</accession>
<evidence type="ECO:0000313" key="4">
    <source>
        <dbReference type="Proteomes" id="UP001220324"/>
    </source>
</evidence>